<accession>A0A023C0H0</accession>
<comment type="caution">
    <text evidence="1">The sequence shown here is derived from an EMBL/GenBank/DDBJ whole genome shotgun (WGS) entry which is preliminary data.</text>
</comment>
<name>A0A023C0H0_9FLAO</name>
<dbReference type="AlphaFoldDB" id="A0A023C0H0"/>
<organism evidence="1 2">
    <name type="scientific">Aquimarina atlantica</name>
    <dbReference type="NCBI Taxonomy" id="1317122"/>
    <lineage>
        <taxon>Bacteria</taxon>
        <taxon>Pseudomonadati</taxon>
        <taxon>Bacteroidota</taxon>
        <taxon>Flavobacteriia</taxon>
        <taxon>Flavobacteriales</taxon>
        <taxon>Flavobacteriaceae</taxon>
        <taxon>Aquimarina</taxon>
    </lineage>
</organism>
<evidence type="ECO:0000313" key="1">
    <source>
        <dbReference type="EMBL" id="EZH75755.1"/>
    </source>
</evidence>
<protein>
    <submittedName>
        <fullName evidence="1">Uncharacterized protein</fullName>
    </submittedName>
</protein>
<keyword evidence="2" id="KW-1185">Reference proteome</keyword>
<evidence type="ECO:0000313" key="2">
    <source>
        <dbReference type="Proteomes" id="UP000023541"/>
    </source>
</evidence>
<gene>
    <name evidence="1" type="ORF">ATO12_02910</name>
</gene>
<dbReference type="Proteomes" id="UP000023541">
    <property type="component" value="Unassembled WGS sequence"/>
</dbReference>
<sequence length="73" mass="8583">MLWCKDIDQIDAQNVKQTILIYREQKKTIWVKILRIQNNVFFVIIIAAGNVITNGQKMYTDLKVMKVIINKNC</sequence>
<dbReference type="EMBL" id="AQRA01000001">
    <property type="protein sequence ID" value="EZH75755.1"/>
    <property type="molecule type" value="Genomic_DNA"/>
</dbReference>
<reference evidence="1 2" key="1">
    <citation type="submission" date="2014-04" db="EMBL/GenBank/DDBJ databases">
        <title>Aquimarina sp. 22II-S11-z7 Genome Sequencing.</title>
        <authorList>
            <person name="Lai Q."/>
        </authorList>
    </citation>
    <scope>NUCLEOTIDE SEQUENCE [LARGE SCALE GENOMIC DNA]</scope>
    <source>
        <strain evidence="1 2">22II-S11-z7</strain>
    </source>
</reference>
<proteinExistence type="predicted"/>